<gene>
    <name evidence="4" type="ORF">Metal_2061</name>
</gene>
<dbReference type="InterPro" id="IPR007428">
    <property type="entry name" value="MlaA"/>
</dbReference>
<evidence type="ECO:0000256" key="3">
    <source>
        <dbReference type="SAM" id="MobiDB-lite"/>
    </source>
</evidence>
<dbReference type="STRING" id="686340.Metal_2061"/>
<evidence type="ECO:0000313" key="5">
    <source>
        <dbReference type="Proteomes" id="UP000005090"/>
    </source>
</evidence>
<feature type="region of interest" description="Disordered" evidence="3">
    <location>
        <begin position="259"/>
        <end position="292"/>
    </location>
</feature>
<dbReference type="PANTHER" id="PTHR30035:SF3">
    <property type="entry name" value="INTERMEMBRANE PHOSPHOLIPID TRANSPORT SYSTEM LIPOPROTEIN MLAA"/>
    <property type="match status" value="1"/>
</dbReference>
<dbReference type="HOGENOM" id="CLU_059326_3_1_6"/>
<sequence>MFIPFHSGISQALSVPVFLVASTLMLTGCASTAKDKESSVDITPPSPQASQTDPFEGFNRSMYNFNMKLDKYFFKPVSDGYKFITPDFVETGVSNFFNNLKGINVVLNDFLQGKFAQGASDTGRFLTNTTIGIAGLVDVASELGLHSNVEDFGQTLAVWGVGEGPYLVLPVMGPTTIRDGSGGIVDRAANPGTYVPFTGIIEGINDRAKAQGALNFIDEAALDPYVFTRESFLQYRRHLVNDGKTEIGLDHLDLDASFDSSADPKADNSETEKSATDASGEDLVSVKPADKAAPANRPAYDAMIEAFEQNSAKVDRLSKIINR</sequence>
<dbReference type="Proteomes" id="UP000005090">
    <property type="component" value="Chromosome"/>
</dbReference>
<organism evidence="4 5">
    <name type="scientific">Methylomicrobium album BG8</name>
    <dbReference type="NCBI Taxonomy" id="686340"/>
    <lineage>
        <taxon>Bacteria</taxon>
        <taxon>Pseudomonadati</taxon>
        <taxon>Pseudomonadota</taxon>
        <taxon>Gammaproteobacteria</taxon>
        <taxon>Methylococcales</taxon>
        <taxon>Methylococcaceae</taxon>
        <taxon>Methylomicrobium</taxon>
    </lineage>
</organism>
<accession>H8GQJ3</accession>
<keyword evidence="2" id="KW-0732">Signal</keyword>
<evidence type="ECO:0000313" key="4">
    <source>
        <dbReference type="EMBL" id="EIC29820.1"/>
    </source>
</evidence>
<dbReference type="eggNOG" id="COG2853">
    <property type="taxonomic scope" value="Bacteria"/>
</dbReference>
<feature type="compositionally biased region" description="Basic and acidic residues" evidence="3">
    <location>
        <begin position="262"/>
        <end position="275"/>
    </location>
</feature>
<dbReference type="PRINTS" id="PR01805">
    <property type="entry name" value="VACJLIPOPROT"/>
</dbReference>
<keyword evidence="4" id="KW-0449">Lipoprotein</keyword>
<dbReference type="GO" id="GO:0016020">
    <property type="term" value="C:membrane"/>
    <property type="evidence" value="ECO:0007669"/>
    <property type="project" value="InterPro"/>
</dbReference>
<dbReference type="EMBL" id="CM001475">
    <property type="protein sequence ID" value="EIC29820.1"/>
    <property type="molecule type" value="Genomic_DNA"/>
</dbReference>
<dbReference type="PANTHER" id="PTHR30035">
    <property type="entry name" value="LIPOPROTEIN VACJ-RELATED"/>
    <property type="match status" value="1"/>
</dbReference>
<dbReference type="Pfam" id="PF04333">
    <property type="entry name" value="MlaA"/>
    <property type="match status" value="1"/>
</dbReference>
<dbReference type="AlphaFoldDB" id="H8GQJ3"/>
<dbReference type="GO" id="GO:0120010">
    <property type="term" value="P:intermembrane phospholipid transfer"/>
    <property type="evidence" value="ECO:0007669"/>
    <property type="project" value="TreeGrafter"/>
</dbReference>
<name>H8GQJ3_METAL</name>
<comment type="similarity">
    <text evidence="1">Belongs to the MlaA family.</text>
</comment>
<reference evidence="4 5" key="1">
    <citation type="journal article" date="2013" name="Genome Announc.">
        <title>Genome Sequence of the Obligate Gammaproteobacterial Methanotroph Methylomicrobium album Strain BG8.</title>
        <authorList>
            <person name="Kits K.D."/>
            <person name="Kalyuzhnaya M.G."/>
            <person name="Klotz M.G."/>
            <person name="Jetten M.S."/>
            <person name="Op den Camp H.J."/>
            <person name="Vuilleumier S."/>
            <person name="Bringel F."/>
            <person name="Dispirito A.A."/>
            <person name="Murrell J.C."/>
            <person name="Bruce D."/>
            <person name="Cheng J.F."/>
            <person name="Copeland A."/>
            <person name="Goodwin L."/>
            <person name="Hauser L."/>
            <person name="Lajus A."/>
            <person name="Land M.L."/>
            <person name="Lapidus A."/>
            <person name="Lucas S."/>
            <person name="Medigue C."/>
            <person name="Pitluck S."/>
            <person name="Woyke T."/>
            <person name="Zeytun A."/>
            <person name="Stein L.Y."/>
        </authorList>
    </citation>
    <scope>NUCLEOTIDE SEQUENCE [LARGE SCALE GENOMIC DNA]</scope>
    <source>
        <strain evidence="4 5">BG8</strain>
    </source>
</reference>
<evidence type="ECO:0000256" key="2">
    <source>
        <dbReference type="ARBA" id="ARBA00022729"/>
    </source>
</evidence>
<evidence type="ECO:0000256" key="1">
    <source>
        <dbReference type="ARBA" id="ARBA00010634"/>
    </source>
</evidence>
<keyword evidence="5" id="KW-1185">Reference proteome</keyword>
<proteinExistence type="inferred from homology"/>
<protein>
    <submittedName>
        <fullName evidence="4">Surface lipoprotein</fullName>
    </submittedName>
</protein>